<comment type="caution">
    <text evidence="2">The sequence shown here is derived from an EMBL/GenBank/DDBJ whole genome shotgun (WGS) entry which is preliminary data.</text>
</comment>
<feature type="region of interest" description="Disordered" evidence="1">
    <location>
        <begin position="707"/>
        <end position="731"/>
    </location>
</feature>
<dbReference type="EMBL" id="ACGJ01002195">
    <property type="protein sequence ID" value="EET01023.1"/>
    <property type="molecule type" value="Genomic_DNA"/>
</dbReference>
<organism evidence="2 3">
    <name type="scientific">Giardia intestinalis (strain ATCC 50581 / GS clone H7)</name>
    <name type="common">Giardia lamblia</name>
    <dbReference type="NCBI Taxonomy" id="598745"/>
    <lineage>
        <taxon>Eukaryota</taxon>
        <taxon>Metamonada</taxon>
        <taxon>Diplomonadida</taxon>
        <taxon>Hexamitidae</taxon>
        <taxon>Giardiinae</taxon>
        <taxon>Giardia</taxon>
    </lineage>
</organism>
<dbReference type="AlphaFoldDB" id="C6LSJ6"/>
<evidence type="ECO:0000313" key="3">
    <source>
        <dbReference type="Proteomes" id="UP000002488"/>
    </source>
</evidence>
<accession>C6LSJ6</accession>
<sequence length="1260" mass="141190">MLTVTRERLFPHPSKTMEGSANLRAVGVYFGQCVFDTNITTSPRLLLVRELVCHLHNQRSIFSEVLLYDHRQNNSTTLLSSLPSAGRILSAAISPDGNLLAISTVTRDWGSRYQYTTTVTSLKRPGITASIRLRSPTDVCFPGDSSHLLLLTYVPILAKVFVKRTRLQTQQLILRPLIDPLHVFGEVLHVQSSPPYVLTIELPATTTKYTDIDGMRHMYARMLAQLDTRGATQILVLRLYHWHNDQLNEIRRLPVTIPARYKVHPFPSRGSIQCKSVLIDLVTTPQPIAIFSCHSLGCTLIKVCACLTASIFTFSLASPLQNSTEETAKKLSQDKVSNGRRPSTEQTFTYHPYHEYIIASLHKYILLAHANYLLFIQPFSLTAAQLVIVALPLYKPMHIAYSALIPFQICNLQTYCALKKFSKLPQVSSYISQHSLQAQYLLHYMALSLINMSREQILADMYAVRTTMDRAIEYTRSSLSGSGSYSDTPFGFISYTDLAKVYMHKRIRHVAGLPEAPKISTETLYGWSGIDKDEYLGLEVDLSHPALLLSSLIKLALNEITSGTNTVVKTSSKTTDSNPYPKNQQDISATNFSTSQRFAGQACIPSAMHTCQTDYTDERHRIGSLVTPPVISPSSTLTDLNLVYSETHSANNSPDDFLNSTVIASVADTSAFDEADEQPSQKHSRYKEVSANTIILKQKPLFPQIHGRNKRKKHLADPDNSAASVISKKSTSSKIVTQPTTVIEPKSPEHKPLENDSVSLSLELAYLGMPISGSINFPMHSSVDMNELLKYIPQPKHALHLKKIDEVCHLSKSWRYSVIPSYYSSTEEWSKEVTFSIFDMLLQRQLDLTVDLSQVSISLCYPSNHVSKCLYEARLLRLNHKLVSLYYRYAQLVCINLLAITSDVNISSSSASKLHDLHVRWWERTLKNLRAHCILEYTVLVLCLLEKVSTSLQAISPNKLDAIQFSSAAFKTLLLTSQIANDSYPRSLAINLYSNPLHVFLHSVAQDKIMIESPWSRCTTMYAAHAYLHISNATTTSAAEQCEASQQNIPVYDQSIAQNIRFGAGRTIDLYNYMSTDSICPTYVNNYAQECFAELNQYVSNISTLATITPCLSNFSRLITQPLDNQLSIEDDTGGFVDKIVLHAPDDLDPEQDNGDYKHIWCNSAIYKAFMAIVGPLYPDVAASFFKQLCADVIFMCEACIGIDTNFSVEELSLIISICESCNLSLTGHKSTSRVFKRALSLLYDRFPDPTLQEMLAEYL</sequence>
<protein>
    <submittedName>
        <fullName evidence="2">BC2 protein</fullName>
    </submittedName>
</protein>
<dbReference type="VEuPathDB" id="GiardiaDB:GL50581_1735"/>
<evidence type="ECO:0000313" key="2">
    <source>
        <dbReference type="EMBL" id="EET01023.1"/>
    </source>
</evidence>
<reference evidence="2 3" key="1">
    <citation type="journal article" date="2009" name="PLoS Pathog.">
        <title>Draft genome sequencing of giardia intestinalis assemblage B isolate GS: is human giardiasis caused by two different species?</title>
        <authorList>
            <person name="Franzen O."/>
            <person name="Jerlstrom-Hultqvist J."/>
            <person name="Castro E."/>
            <person name="Sherwood E."/>
            <person name="Ankarklev J."/>
            <person name="Reiner D.S."/>
            <person name="Palm D."/>
            <person name="Andersson J.O."/>
            <person name="Andersson B."/>
            <person name="Svard S.G."/>
        </authorList>
    </citation>
    <scope>NUCLEOTIDE SEQUENCE [LARGE SCALE GENOMIC DNA]</scope>
    <source>
        <strain evidence="3">ATCC 50581 / GS clone H7</strain>
    </source>
</reference>
<gene>
    <name evidence="2" type="ORF">GL50581_1735</name>
</gene>
<dbReference type="Proteomes" id="UP000002488">
    <property type="component" value="Unassembled WGS sequence"/>
</dbReference>
<dbReference type="OrthoDB" id="10256543at2759"/>
<proteinExistence type="predicted"/>
<name>C6LSJ6_GIAIB</name>
<evidence type="ECO:0000256" key="1">
    <source>
        <dbReference type="SAM" id="MobiDB-lite"/>
    </source>
</evidence>
<dbReference type="OMA" id="IPSAMHT"/>
<feature type="compositionally biased region" description="Low complexity" evidence="1">
    <location>
        <begin position="721"/>
        <end position="731"/>
    </location>
</feature>